<evidence type="ECO:0000313" key="8">
    <source>
        <dbReference type="Proteomes" id="UP000305647"/>
    </source>
</evidence>
<dbReference type="SUPFAM" id="SSF50978">
    <property type="entry name" value="WD40 repeat-like"/>
    <property type="match status" value="1"/>
</dbReference>
<dbReference type="Proteomes" id="UP000307169">
    <property type="component" value="Unassembled WGS sequence"/>
</dbReference>
<evidence type="ECO:0000256" key="3">
    <source>
        <dbReference type="PROSITE-ProRule" id="PRU00221"/>
    </source>
</evidence>
<organism evidence="4 10">
    <name type="scientific">Wallemia mellicola</name>
    <dbReference type="NCBI Taxonomy" id="1708541"/>
    <lineage>
        <taxon>Eukaryota</taxon>
        <taxon>Fungi</taxon>
        <taxon>Dikarya</taxon>
        <taxon>Basidiomycota</taxon>
        <taxon>Wallemiomycotina</taxon>
        <taxon>Wallemiomycetes</taxon>
        <taxon>Wallemiales</taxon>
        <taxon>Wallemiaceae</taxon>
        <taxon>Wallemia</taxon>
    </lineage>
</organism>
<dbReference type="InterPro" id="IPR015943">
    <property type="entry name" value="WD40/YVTN_repeat-like_dom_sf"/>
</dbReference>
<dbReference type="SMART" id="SM00320">
    <property type="entry name" value="WD40"/>
    <property type="match status" value="5"/>
</dbReference>
<accession>A0A4T0LVH6</accession>
<dbReference type="PROSITE" id="PS50294">
    <property type="entry name" value="WD_REPEATS_REGION"/>
    <property type="match status" value="1"/>
</dbReference>
<dbReference type="OMA" id="TPEKVYT"/>
<evidence type="ECO:0000313" key="4">
    <source>
        <dbReference type="EMBL" id="TIB74071.1"/>
    </source>
</evidence>
<evidence type="ECO:0000256" key="2">
    <source>
        <dbReference type="ARBA" id="ARBA00022737"/>
    </source>
</evidence>
<dbReference type="EMBL" id="SPRC01000080">
    <property type="protein sequence ID" value="TIB74071.1"/>
    <property type="molecule type" value="Genomic_DNA"/>
</dbReference>
<dbReference type="Proteomes" id="UP000305647">
    <property type="component" value="Unassembled WGS sequence"/>
</dbReference>
<dbReference type="EMBL" id="SPRO01000005">
    <property type="protein sequence ID" value="TIC33392.1"/>
    <property type="molecule type" value="Genomic_DNA"/>
</dbReference>
<keyword evidence="2" id="KW-0677">Repeat</keyword>
<dbReference type="Gene3D" id="2.130.10.10">
    <property type="entry name" value="YVTN repeat-like/Quinoprotein amine dehydrogenase"/>
    <property type="match status" value="1"/>
</dbReference>
<feature type="repeat" description="WD" evidence="3">
    <location>
        <begin position="220"/>
        <end position="254"/>
    </location>
</feature>
<evidence type="ECO:0000313" key="9">
    <source>
        <dbReference type="Proteomes" id="UP000307169"/>
    </source>
</evidence>
<comment type="caution">
    <text evidence="4">The sequence shown here is derived from an EMBL/GenBank/DDBJ whole genome shotgun (WGS) entry which is preliminary data.</text>
</comment>
<dbReference type="PROSITE" id="PS50082">
    <property type="entry name" value="WD_REPEATS_2"/>
    <property type="match status" value="1"/>
</dbReference>
<dbReference type="Proteomes" id="UP000310708">
    <property type="component" value="Unassembled WGS sequence"/>
</dbReference>
<evidence type="ECO:0000313" key="7">
    <source>
        <dbReference type="EMBL" id="TIC65962.1"/>
    </source>
</evidence>
<dbReference type="Proteomes" id="UP000310685">
    <property type="component" value="Unassembled WGS sequence"/>
</dbReference>
<evidence type="ECO:0000313" key="5">
    <source>
        <dbReference type="EMBL" id="TIB95560.1"/>
    </source>
</evidence>
<dbReference type="AlphaFoldDB" id="A0A4T0LVH6"/>
<keyword evidence="1 3" id="KW-0853">WD repeat</keyword>
<dbReference type="InterPro" id="IPR001680">
    <property type="entry name" value="WD40_rpt"/>
</dbReference>
<protein>
    <submittedName>
        <fullName evidence="4">WD40 repeat-like protein</fullName>
    </submittedName>
</protein>
<sequence>MTNIDLISDIKYRPSSRQLLVSCWDSSIKLLENDEIKLNFAHTSAVLTSNFINNSTFYFGCLDGNLYAYNLEAQKYQLQWHTTDPISASTYNKQNNLSITASLNGQMAFLDPRQQSPVKTVTSSNKIFDIDTSSNLLVSAMSNRQIAIYDLRQLDKPLQKRESSLKFMTTNVACMPGDVGFVTSSIEGRLAVDYFNPSPEVQANKYAFKSHRQDDTIYPINALAFNPIHNTFATGGSDKTVNLWDPNAKKRIKSYSKFKNSVQSIAFSDDGDQMAVAYSKGPEEAEPAHSSDEIGIEIKNNLLNDAKPKKLQ</sequence>
<dbReference type="EMBL" id="SPRH01000088">
    <property type="protein sequence ID" value="TIB95560.1"/>
    <property type="molecule type" value="Genomic_DNA"/>
</dbReference>
<dbReference type="PANTHER" id="PTHR10971">
    <property type="entry name" value="MRNA EXPORT FACTOR AND BUB3"/>
    <property type="match status" value="1"/>
</dbReference>
<evidence type="ECO:0000313" key="6">
    <source>
        <dbReference type="EMBL" id="TIC33392.1"/>
    </source>
</evidence>
<evidence type="ECO:0000313" key="10">
    <source>
        <dbReference type="Proteomes" id="UP000310685"/>
    </source>
</evidence>
<proteinExistence type="predicted"/>
<evidence type="ECO:0000313" key="11">
    <source>
        <dbReference type="Proteomes" id="UP000310708"/>
    </source>
</evidence>
<dbReference type="InterPro" id="IPR036322">
    <property type="entry name" value="WD40_repeat_dom_sf"/>
</dbReference>
<evidence type="ECO:0000256" key="1">
    <source>
        <dbReference type="ARBA" id="ARBA00022574"/>
    </source>
</evidence>
<reference evidence="8 9" key="1">
    <citation type="submission" date="2019-03" db="EMBL/GenBank/DDBJ databases">
        <title>Sequencing 25 genomes of Wallemia mellicola.</title>
        <authorList>
            <person name="Gostincar C."/>
        </authorList>
    </citation>
    <scope>NUCLEOTIDE SEQUENCE [LARGE SCALE GENOMIC DNA]</scope>
    <source>
        <strain evidence="5 9">EXF-1262</strain>
        <strain evidence="4 10">EXF-6152</strain>
        <strain evidence="7 11">EXF-757</strain>
        <strain evidence="6 8">EXF-8738</strain>
    </source>
</reference>
<dbReference type="EMBL" id="SPRX01000019">
    <property type="protein sequence ID" value="TIC65962.1"/>
    <property type="molecule type" value="Genomic_DNA"/>
</dbReference>
<dbReference type="Pfam" id="PF00400">
    <property type="entry name" value="WD40"/>
    <property type="match status" value="1"/>
</dbReference>
<gene>
    <name evidence="7" type="ORF">E3Q01_01849</name>
    <name evidence="6" type="ORF">E3Q10_00731</name>
    <name evidence="5" type="ORF">E3Q17_04232</name>
    <name evidence="4" type="ORF">E3Q22_04261</name>
</gene>
<name>A0A4T0LVH6_9BASI</name>